<reference evidence="1 2" key="1">
    <citation type="journal article" date="2019" name="Int. J. Syst. Evol. Microbiol.">
        <title>The Global Catalogue of Microorganisms (GCM) 10K type strain sequencing project: providing services to taxonomists for standard genome sequencing and annotation.</title>
        <authorList>
            <consortium name="The Broad Institute Genomics Platform"/>
            <consortium name="The Broad Institute Genome Sequencing Center for Infectious Disease"/>
            <person name="Wu L."/>
            <person name="Ma J."/>
        </authorList>
    </citation>
    <scope>NUCLEOTIDE SEQUENCE [LARGE SCALE GENOMIC DNA]</scope>
    <source>
        <strain evidence="1 2">XZYJ18</strain>
    </source>
</reference>
<accession>A0ABD5PWV3</accession>
<evidence type="ECO:0000313" key="2">
    <source>
        <dbReference type="Proteomes" id="UP001595945"/>
    </source>
</evidence>
<protein>
    <submittedName>
        <fullName evidence="1">Plastocyanin</fullName>
    </submittedName>
</protein>
<dbReference type="Proteomes" id="UP001595945">
    <property type="component" value="Unassembled WGS sequence"/>
</dbReference>
<keyword evidence="2" id="KW-1185">Reference proteome</keyword>
<dbReference type="RefSeq" id="WP_254267659.1">
    <property type="nucleotide sequence ID" value="NZ_CP100400.1"/>
</dbReference>
<dbReference type="InterPro" id="IPR008972">
    <property type="entry name" value="Cupredoxin"/>
</dbReference>
<dbReference type="EMBL" id="JBHSHT010000001">
    <property type="protein sequence ID" value="MFC4822825.1"/>
    <property type="molecule type" value="Genomic_DNA"/>
</dbReference>
<dbReference type="SUPFAM" id="SSF49503">
    <property type="entry name" value="Cupredoxins"/>
    <property type="match status" value="1"/>
</dbReference>
<dbReference type="Gene3D" id="2.60.40.420">
    <property type="entry name" value="Cupredoxins - blue copper proteins"/>
    <property type="match status" value="1"/>
</dbReference>
<comment type="caution">
    <text evidence="1">The sequence shown here is derived from an EMBL/GenBank/DDBJ whole genome shotgun (WGS) entry which is preliminary data.</text>
</comment>
<organism evidence="1 2">
    <name type="scientific">Halorussus aquaticus</name>
    <dbReference type="NCBI Taxonomy" id="2953748"/>
    <lineage>
        <taxon>Archaea</taxon>
        <taxon>Methanobacteriati</taxon>
        <taxon>Methanobacteriota</taxon>
        <taxon>Stenosarchaea group</taxon>
        <taxon>Halobacteria</taxon>
        <taxon>Halobacteriales</taxon>
        <taxon>Haladaptataceae</taxon>
        <taxon>Halorussus</taxon>
    </lineage>
</organism>
<dbReference type="AlphaFoldDB" id="A0ABD5PWV3"/>
<dbReference type="GeneID" id="73046133"/>
<proteinExistence type="predicted"/>
<sequence length="283" mass="31484">MTEPNERKTREPRERTERDWFGVERRPLLRALGIGTALPLGTGLATASREASNVRADAGRASHQIDPVFGYPTTDVDSIPASIQPDHEVELHRNFPENPENPERPSLFHFEPSGLKVHSGDIVQFTYTSPNHTISPYHPDHGFQRRVPKGVPPFSSPLVAEDGAWLYRFDHEGVYDLFCGVHEVTGMVMRIVVGDIGKNDVPAYVDTFEAEPPLFPPVSKELLETELNATSDSNKNVEWTWLTAPEVLKTNALKPMAVQESGSVPFEAVANELGIAFDPDEEH</sequence>
<gene>
    <name evidence="1" type="ORF">ACFO9K_00980</name>
</gene>
<evidence type="ECO:0000313" key="1">
    <source>
        <dbReference type="EMBL" id="MFC4822825.1"/>
    </source>
</evidence>
<name>A0ABD5PWV3_9EURY</name>